<dbReference type="SUPFAM" id="SSF54928">
    <property type="entry name" value="RNA-binding domain, RBD"/>
    <property type="match status" value="1"/>
</dbReference>
<comment type="caution">
    <text evidence="6">The sequence shown here is derived from an EMBL/GenBank/DDBJ whole genome shotgun (WGS) entry which is preliminary data.</text>
</comment>
<dbReference type="OrthoDB" id="1923159at2759"/>
<dbReference type="InterPro" id="IPR003954">
    <property type="entry name" value="RRM_euk-type"/>
</dbReference>
<dbReference type="InterPro" id="IPR012677">
    <property type="entry name" value="Nucleotide-bd_a/b_plait_sf"/>
</dbReference>
<evidence type="ECO:0000256" key="1">
    <source>
        <dbReference type="PROSITE-ProRule" id="PRU00175"/>
    </source>
</evidence>
<keyword evidence="1" id="KW-0862">Zinc</keyword>
<dbReference type="GO" id="GO:0030014">
    <property type="term" value="C:CCR4-NOT complex"/>
    <property type="evidence" value="ECO:0000318"/>
    <property type="project" value="GO_Central"/>
</dbReference>
<feature type="region of interest" description="Disordered" evidence="3">
    <location>
        <begin position="786"/>
        <end position="813"/>
    </location>
</feature>
<evidence type="ECO:0000313" key="7">
    <source>
        <dbReference type="Proteomes" id="UP000036987"/>
    </source>
</evidence>
<evidence type="ECO:0000259" key="5">
    <source>
        <dbReference type="PROSITE" id="PS50102"/>
    </source>
</evidence>
<feature type="domain" description="RING-type" evidence="4">
    <location>
        <begin position="9"/>
        <end position="57"/>
    </location>
</feature>
<dbReference type="InterPro" id="IPR035979">
    <property type="entry name" value="RBD_domain_sf"/>
</dbReference>
<dbReference type="PROSITE" id="PS50089">
    <property type="entry name" value="ZF_RING_2"/>
    <property type="match status" value="1"/>
</dbReference>
<evidence type="ECO:0000256" key="3">
    <source>
        <dbReference type="SAM" id="MobiDB-lite"/>
    </source>
</evidence>
<evidence type="ECO:0008006" key="8">
    <source>
        <dbReference type="Google" id="ProtNLM"/>
    </source>
</evidence>
<dbReference type="PANTHER" id="PTHR12603">
    <property type="entry name" value="CCR4-NOT TRANSCRIPTION COMPLEX RELATED"/>
    <property type="match status" value="1"/>
</dbReference>
<evidence type="ECO:0000313" key="6">
    <source>
        <dbReference type="EMBL" id="KMZ69784.1"/>
    </source>
</evidence>
<dbReference type="GO" id="GO:0004842">
    <property type="term" value="F:ubiquitin-protein transferase activity"/>
    <property type="evidence" value="ECO:0000318"/>
    <property type="project" value="GO_Central"/>
</dbReference>
<gene>
    <name evidence="6" type="ORF">ZOSMA_207G00260</name>
</gene>
<proteinExistence type="predicted"/>
<dbReference type="Pfam" id="PF14570">
    <property type="entry name" value="zf-RING_4"/>
    <property type="match status" value="1"/>
</dbReference>
<dbReference type="FunFam" id="3.30.70.330:FF:000161">
    <property type="entry name" value="RNA binding (RRM/RBD/RNP motifs) family protein"/>
    <property type="match status" value="1"/>
</dbReference>
<dbReference type="SUPFAM" id="SSF57850">
    <property type="entry name" value="RING/U-box"/>
    <property type="match status" value="1"/>
</dbReference>
<dbReference type="GO" id="GO:0008270">
    <property type="term" value="F:zinc ion binding"/>
    <property type="evidence" value="ECO:0007669"/>
    <property type="project" value="UniProtKB-KW"/>
</dbReference>
<feature type="domain" description="RRM" evidence="5">
    <location>
        <begin position="112"/>
        <end position="198"/>
    </location>
</feature>
<dbReference type="PANTHER" id="PTHR12603:SF36">
    <property type="entry name" value="RNA BINDING (RRM_RBD_RNP MOTIFS) FAMILY PROTEIN"/>
    <property type="match status" value="1"/>
</dbReference>
<dbReference type="InterPro" id="IPR039515">
    <property type="entry name" value="NOT4_mRING-HC-C4C4"/>
</dbReference>
<dbReference type="Proteomes" id="UP000036987">
    <property type="component" value="Unassembled WGS sequence"/>
</dbReference>
<dbReference type="Gene3D" id="3.30.40.10">
    <property type="entry name" value="Zinc/RING finger domain, C3HC4 (zinc finger)"/>
    <property type="match status" value="1"/>
</dbReference>
<accession>A0A0K9PLF3</accession>
<protein>
    <recommendedName>
        <fullName evidence="8">CCR4-NOT transcription complex subunit 4</fullName>
    </recommendedName>
</protein>
<dbReference type="InterPro" id="IPR034261">
    <property type="entry name" value="CNOT4_RRM"/>
</dbReference>
<evidence type="ECO:0000256" key="2">
    <source>
        <dbReference type="PROSITE-ProRule" id="PRU00176"/>
    </source>
</evidence>
<dbReference type="STRING" id="29655.A0A0K9PLF3"/>
<keyword evidence="1" id="KW-0863">Zinc-finger</keyword>
<dbReference type="GO" id="GO:0003723">
    <property type="term" value="F:RNA binding"/>
    <property type="evidence" value="ECO:0007669"/>
    <property type="project" value="UniProtKB-UniRule"/>
</dbReference>
<dbReference type="AlphaFoldDB" id="A0A0K9PLF3"/>
<dbReference type="InterPro" id="IPR001841">
    <property type="entry name" value="Znf_RING"/>
</dbReference>
<dbReference type="PROSITE" id="PS50102">
    <property type="entry name" value="RRM"/>
    <property type="match status" value="1"/>
</dbReference>
<sequence length="1084" mass="121854">MRDEGERTCPLCAEEMDLTDLQLKPCKCGYDICVWCWNQIIDLAEAQNTEGRCPACRRPYDKERIVGSATNCERVIPELFGEKKQKSQKGKLRVSSSESRKHLGSVRVIQRNLVYIVGLPMSLSDENMLEHREYFGQYGKVLKVSISKSATGAQQTSVNNTFSVYITYAKEEEAVRCIQSVHNFILEGKPLRACFGTTKYCHAWLRNLSCSNPDCFYLHDIGTEDDSFSKDEIISAYTRSRVPQVISNSLHRQSGSKLPPPVDDFCNSGTPSSKIMVKSSSNNAGPHTKYFPLNGISTRPNVLPAAASWGSRSSNPLSSISSCMQGSSKQSEVRSQHISNISPETCDQSSAWNDDLTEQLKFSENQIKDVDPRSYQNLEPLKTFLGRHPHTIASNSSDMFGFSKQSSAWNDDQMSEARCKPIFNERPGLLSGNFETMSNSLVESSHGDQITSAWDDDDDVIITPSLAHINNTEPLIGRYEPVETLKSGVVKALDTSLSELPEETLLDTSNSETSASNLSNIAALENTEENNNSQNDYSCFEQVDIPSNCTHENSESITTSNPLNVTSLCVNFASVNLDDHQRASAKQTFTNSSILREPNLEIHSDQTTALSLQKSYVVLQDNHVSEEPSGWTSELWRHFKPSIRSNDPKFPESEVHIDQRNSTCVGKTSFFQPTQPSFIENASRDTCGYNHHSVGSSKDVRFIDRSSTISQHFIDDDTRFHNEYQERMNNSVSNFETDYGKENATYNSSGVDIGETNIISDFLSMDFDTWYANTTGENKLQQVLQNGKANPSWKIPGSQDSQNSSQSRFSFARQENDSEFLKRLSHESENFRCEGNNQEHQGAHQNRLWNTETYTSLNRAQLVTQSDKNSVARANISVPPGFSVPNRSPLPPAPPGFSSQNRSLYSHRYIPSGPNMLQNPYQSTQLPNVLDDLEFIDPAILICKRSEFDAVSGSRYFPNEMNVSENDLRYQLMMRQNMPAHDEAYLNSGQAGDDFLPVNDSYYHKQFVGPNYSNMSHLTSRNSVMSNNLWPNWNNMQLNGGSLDPIENSRLHEYDNYYSNNEEHKFRMTDSTASGSLYGRSFGL</sequence>
<dbReference type="GO" id="GO:0016567">
    <property type="term" value="P:protein ubiquitination"/>
    <property type="evidence" value="ECO:0000318"/>
    <property type="project" value="GO_Central"/>
</dbReference>
<keyword evidence="1" id="KW-0479">Metal-binding</keyword>
<dbReference type="InterPro" id="IPR039780">
    <property type="entry name" value="Mot2"/>
</dbReference>
<dbReference type="OMA" id="VGMEAKC"/>
<dbReference type="Pfam" id="PF00076">
    <property type="entry name" value="RRM_1"/>
    <property type="match status" value="1"/>
</dbReference>
<name>A0A0K9PLF3_ZOSMR</name>
<dbReference type="Gene3D" id="3.30.70.330">
    <property type="match status" value="1"/>
</dbReference>
<feature type="compositionally biased region" description="Polar residues" evidence="3">
    <location>
        <begin position="798"/>
        <end position="809"/>
    </location>
</feature>
<keyword evidence="2" id="KW-0694">RNA-binding</keyword>
<dbReference type="CDD" id="cd12438">
    <property type="entry name" value="RRM_CNOT4"/>
    <property type="match status" value="1"/>
</dbReference>
<reference evidence="7" key="1">
    <citation type="journal article" date="2016" name="Nature">
        <title>The genome of the seagrass Zostera marina reveals angiosperm adaptation to the sea.</title>
        <authorList>
            <person name="Olsen J.L."/>
            <person name="Rouze P."/>
            <person name="Verhelst B."/>
            <person name="Lin Y.-C."/>
            <person name="Bayer T."/>
            <person name="Collen J."/>
            <person name="Dattolo E."/>
            <person name="De Paoli E."/>
            <person name="Dittami S."/>
            <person name="Maumus F."/>
            <person name="Michel G."/>
            <person name="Kersting A."/>
            <person name="Lauritano C."/>
            <person name="Lohaus R."/>
            <person name="Toepel M."/>
            <person name="Tonon T."/>
            <person name="Vanneste K."/>
            <person name="Amirebrahimi M."/>
            <person name="Brakel J."/>
            <person name="Bostroem C."/>
            <person name="Chovatia M."/>
            <person name="Grimwood J."/>
            <person name="Jenkins J.W."/>
            <person name="Jueterbock A."/>
            <person name="Mraz A."/>
            <person name="Stam W.T."/>
            <person name="Tice H."/>
            <person name="Bornberg-Bauer E."/>
            <person name="Green P.J."/>
            <person name="Pearson G.A."/>
            <person name="Procaccini G."/>
            <person name="Duarte C.M."/>
            <person name="Schmutz J."/>
            <person name="Reusch T.B.H."/>
            <person name="Van de Peer Y."/>
        </authorList>
    </citation>
    <scope>NUCLEOTIDE SEQUENCE [LARGE SCALE GENOMIC DNA]</scope>
    <source>
        <strain evidence="7">cv. Finnish</strain>
    </source>
</reference>
<dbReference type="SMART" id="SM00361">
    <property type="entry name" value="RRM_1"/>
    <property type="match status" value="1"/>
</dbReference>
<dbReference type="CDD" id="cd16618">
    <property type="entry name" value="mRING-HC-C4C4_CNOT4"/>
    <property type="match status" value="1"/>
</dbReference>
<keyword evidence="7" id="KW-1185">Reference proteome</keyword>
<dbReference type="InterPro" id="IPR000504">
    <property type="entry name" value="RRM_dom"/>
</dbReference>
<dbReference type="EMBL" id="LFYR01000749">
    <property type="protein sequence ID" value="KMZ69784.1"/>
    <property type="molecule type" value="Genomic_DNA"/>
</dbReference>
<dbReference type="InterPro" id="IPR013083">
    <property type="entry name" value="Znf_RING/FYVE/PHD"/>
</dbReference>
<organism evidence="6 7">
    <name type="scientific">Zostera marina</name>
    <name type="common">Eelgrass</name>
    <dbReference type="NCBI Taxonomy" id="29655"/>
    <lineage>
        <taxon>Eukaryota</taxon>
        <taxon>Viridiplantae</taxon>
        <taxon>Streptophyta</taxon>
        <taxon>Embryophyta</taxon>
        <taxon>Tracheophyta</taxon>
        <taxon>Spermatophyta</taxon>
        <taxon>Magnoliopsida</taxon>
        <taxon>Liliopsida</taxon>
        <taxon>Zosteraceae</taxon>
        <taxon>Zostera</taxon>
    </lineage>
</organism>
<evidence type="ECO:0000259" key="4">
    <source>
        <dbReference type="PROSITE" id="PS50089"/>
    </source>
</evidence>